<feature type="non-terminal residue" evidence="1">
    <location>
        <position position="1"/>
    </location>
</feature>
<accession>X1NUB9</accession>
<dbReference type="EMBL" id="BARV01029744">
    <property type="protein sequence ID" value="GAI33811.1"/>
    <property type="molecule type" value="Genomic_DNA"/>
</dbReference>
<dbReference type="Gene3D" id="3.30.730.10">
    <property type="entry name" value="AP2/ERF domain"/>
    <property type="match status" value="1"/>
</dbReference>
<proteinExistence type="predicted"/>
<dbReference type="GO" id="GO:0003700">
    <property type="term" value="F:DNA-binding transcription factor activity"/>
    <property type="evidence" value="ECO:0007669"/>
    <property type="project" value="InterPro"/>
</dbReference>
<evidence type="ECO:0000313" key="1">
    <source>
        <dbReference type="EMBL" id="GAI33811.1"/>
    </source>
</evidence>
<dbReference type="SUPFAM" id="SSF54171">
    <property type="entry name" value="DNA-binding domain"/>
    <property type="match status" value="1"/>
</dbReference>
<dbReference type="AlphaFoldDB" id="X1NUB9"/>
<dbReference type="InterPro" id="IPR016177">
    <property type="entry name" value="DNA-bd_dom_sf"/>
</dbReference>
<reference evidence="1" key="1">
    <citation type="journal article" date="2014" name="Front. Microbiol.">
        <title>High frequency of phylogenetically diverse reductive dehalogenase-homologous genes in deep subseafloor sedimentary metagenomes.</title>
        <authorList>
            <person name="Kawai M."/>
            <person name="Futagami T."/>
            <person name="Toyoda A."/>
            <person name="Takaki Y."/>
            <person name="Nishi S."/>
            <person name="Hori S."/>
            <person name="Arai W."/>
            <person name="Tsubouchi T."/>
            <person name="Morono Y."/>
            <person name="Uchiyama I."/>
            <person name="Ito T."/>
            <person name="Fujiyama A."/>
            <person name="Inagaki F."/>
            <person name="Takami H."/>
        </authorList>
    </citation>
    <scope>NUCLEOTIDE SEQUENCE</scope>
    <source>
        <strain evidence="1">Expedition CK06-06</strain>
    </source>
</reference>
<gene>
    <name evidence="1" type="ORF">S06H3_47361</name>
</gene>
<name>X1NUB9_9ZZZZ</name>
<comment type="caution">
    <text evidence="1">The sequence shown here is derived from an EMBL/GenBank/DDBJ whole genome shotgun (WGS) entry which is preliminary data.</text>
</comment>
<organism evidence="1">
    <name type="scientific">marine sediment metagenome</name>
    <dbReference type="NCBI Taxonomy" id="412755"/>
    <lineage>
        <taxon>unclassified sequences</taxon>
        <taxon>metagenomes</taxon>
        <taxon>ecological metagenomes</taxon>
    </lineage>
</organism>
<dbReference type="GO" id="GO:0003677">
    <property type="term" value="F:DNA binding"/>
    <property type="evidence" value="ECO:0007669"/>
    <property type="project" value="InterPro"/>
</dbReference>
<dbReference type="InterPro" id="IPR036955">
    <property type="entry name" value="AP2/ERF_dom_sf"/>
</dbReference>
<evidence type="ECO:0008006" key="2">
    <source>
        <dbReference type="Google" id="ProtNLM"/>
    </source>
</evidence>
<protein>
    <recommendedName>
        <fullName evidence="2">AP2/ERF domain-containing protein</fullName>
    </recommendedName>
</protein>
<sequence length="55" mass="6169">GRSQHLGYFRSEDEAAKAYNQAAINLFGPFAHLNVLERKPSKQLLAVKLAVEKEN</sequence>